<dbReference type="GO" id="GO:0006397">
    <property type="term" value="P:mRNA processing"/>
    <property type="evidence" value="ECO:0007669"/>
    <property type="project" value="UniProtKB-KW"/>
</dbReference>
<keyword evidence="4" id="KW-0508">mRNA splicing</keyword>
<dbReference type="Proteomes" id="UP001150062">
    <property type="component" value="Unassembled WGS sequence"/>
</dbReference>
<dbReference type="CDD" id="cd12241">
    <property type="entry name" value="RRM_SF3B14"/>
    <property type="match status" value="1"/>
</dbReference>
<comment type="caution">
    <text evidence="9">The sequence shown here is derived from an EMBL/GenBank/DDBJ whole genome shotgun (WGS) entry which is preliminary data.</text>
</comment>
<dbReference type="EMBL" id="JAOAOG010000239">
    <property type="protein sequence ID" value="KAJ6237418.1"/>
    <property type="molecule type" value="Genomic_DNA"/>
</dbReference>
<dbReference type="SMART" id="SM00360">
    <property type="entry name" value="RRM"/>
    <property type="match status" value="1"/>
</dbReference>
<evidence type="ECO:0000313" key="12">
    <source>
        <dbReference type="Proteomes" id="UP001146793"/>
    </source>
</evidence>
<dbReference type="PROSITE" id="PS50102">
    <property type="entry name" value="RRM"/>
    <property type="match status" value="1"/>
</dbReference>
<dbReference type="EMBL" id="JANTQA010000016">
    <property type="protein sequence ID" value="KAJ3447428.1"/>
    <property type="molecule type" value="Genomic_DNA"/>
</dbReference>
<reference evidence="10" key="1">
    <citation type="submission" date="2022-08" db="EMBL/GenBank/DDBJ databases">
        <title>Novel sulfate-reducing endosymbionts in the free-living metamonad Anaeramoeba.</title>
        <authorList>
            <person name="Jerlstrom-Hultqvist J."/>
            <person name="Cepicka I."/>
            <person name="Gallot-Lavallee L."/>
            <person name="Salas-Leiva D."/>
            <person name="Curtis B.A."/>
            <person name="Zahonova K."/>
            <person name="Pipaliya S."/>
            <person name="Dacks J."/>
            <person name="Roger A.J."/>
        </authorList>
    </citation>
    <scope>NUCLEOTIDE SEQUENCE</scope>
    <source>
        <strain evidence="10">Schooner1</strain>
    </source>
</reference>
<dbReference type="InterPro" id="IPR012677">
    <property type="entry name" value="Nucleotide-bd_a/b_plait_sf"/>
</dbReference>
<evidence type="ECO:0000256" key="5">
    <source>
        <dbReference type="ARBA" id="ARBA00023242"/>
    </source>
</evidence>
<organism evidence="9 12">
    <name type="scientific">Anaeramoeba flamelloides</name>
    <dbReference type="NCBI Taxonomy" id="1746091"/>
    <lineage>
        <taxon>Eukaryota</taxon>
        <taxon>Metamonada</taxon>
        <taxon>Anaeramoebidae</taxon>
        <taxon>Anaeramoeba</taxon>
    </lineage>
</organism>
<dbReference type="AlphaFoldDB" id="A0AAV8AIR6"/>
<evidence type="ECO:0000313" key="9">
    <source>
        <dbReference type="EMBL" id="KAJ3452835.1"/>
    </source>
</evidence>
<sequence length="118" mass="13993">MNKNQPKVIPPDVNRILYVRNLPYKITSEEMYDIFGRYGGIRQIRLGDKNKTRGTAYVVYEDILDAKNACEHLSGFHVRGRYLIVLYHKEKKKEKKPIDVRRQKEINALRQKYGLNKK</sequence>
<dbReference type="GO" id="GO:0003729">
    <property type="term" value="F:mRNA binding"/>
    <property type="evidence" value="ECO:0007669"/>
    <property type="project" value="TreeGrafter"/>
</dbReference>
<keyword evidence="2" id="KW-0507">mRNA processing</keyword>
<keyword evidence="5" id="KW-0539">Nucleus</keyword>
<evidence type="ECO:0000313" key="13">
    <source>
        <dbReference type="Proteomes" id="UP001150062"/>
    </source>
</evidence>
<dbReference type="GO" id="GO:0008380">
    <property type="term" value="P:RNA splicing"/>
    <property type="evidence" value="ECO:0007669"/>
    <property type="project" value="UniProtKB-KW"/>
</dbReference>
<gene>
    <name evidence="9" type="ORF">M0812_04613</name>
    <name evidence="8" type="ORF">M0812_07660</name>
    <name evidence="10" type="ORF">M0813_26676</name>
    <name evidence="11" type="ORF">M0813_26977</name>
</gene>
<accession>A0AAV8AIR6</accession>
<dbReference type="GO" id="GO:0005634">
    <property type="term" value="C:nucleus"/>
    <property type="evidence" value="ECO:0007669"/>
    <property type="project" value="UniProtKB-SubCell"/>
</dbReference>
<evidence type="ECO:0000256" key="6">
    <source>
        <dbReference type="PROSITE-ProRule" id="PRU00176"/>
    </source>
</evidence>
<dbReference type="PANTHER" id="PTHR23003:SF17">
    <property type="entry name" value="RNA-BINDING PROTEIN PIN4"/>
    <property type="match status" value="1"/>
</dbReference>
<evidence type="ECO:0000313" key="11">
    <source>
        <dbReference type="EMBL" id="KAJ6237418.1"/>
    </source>
</evidence>
<dbReference type="SUPFAM" id="SSF54928">
    <property type="entry name" value="RNA-binding domain, RBD"/>
    <property type="match status" value="1"/>
</dbReference>
<evidence type="ECO:0000259" key="7">
    <source>
        <dbReference type="PROSITE" id="PS50102"/>
    </source>
</evidence>
<proteinExistence type="predicted"/>
<evidence type="ECO:0000256" key="4">
    <source>
        <dbReference type="ARBA" id="ARBA00023187"/>
    </source>
</evidence>
<dbReference type="Proteomes" id="UP001146793">
    <property type="component" value="Unassembled WGS sequence"/>
</dbReference>
<reference evidence="9" key="2">
    <citation type="submission" date="2022-08" db="EMBL/GenBank/DDBJ databases">
        <title>Novel sulphate-reducing endosymbionts in the free-living metamonad Anaeramoeba.</title>
        <authorList>
            <person name="Jerlstrom-Hultqvist J."/>
            <person name="Cepicka I."/>
            <person name="Gallot-Lavallee L."/>
            <person name="Salas-Leiva D."/>
            <person name="Curtis B.A."/>
            <person name="Zahonova K."/>
            <person name="Pipaliya S."/>
            <person name="Dacks J."/>
            <person name="Roger A.J."/>
        </authorList>
    </citation>
    <scope>NUCLEOTIDE SEQUENCE</scope>
    <source>
        <strain evidence="9">Busselton2</strain>
    </source>
</reference>
<comment type="subcellular location">
    <subcellularLocation>
        <location evidence="1">Nucleus</location>
    </subcellularLocation>
</comment>
<protein>
    <submittedName>
        <fullName evidence="9 10">Splicing factor 3b subunit</fullName>
    </submittedName>
</protein>
<keyword evidence="13" id="KW-1185">Reference proteome</keyword>
<evidence type="ECO:0000313" key="8">
    <source>
        <dbReference type="EMBL" id="KAJ3447428.1"/>
    </source>
</evidence>
<evidence type="ECO:0000256" key="1">
    <source>
        <dbReference type="ARBA" id="ARBA00004123"/>
    </source>
</evidence>
<dbReference type="InterPro" id="IPR000504">
    <property type="entry name" value="RRM_dom"/>
</dbReference>
<dbReference type="FunFam" id="3.30.70.330:FF:000604">
    <property type="entry name" value="Splicing factor 3B, subunit 6"/>
    <property type="match status" value="1"/>
</dbReference>
<dbReference type="InterPro" id="IPR035979">
    <property type="entry name" value="RBD_domain_sf"/>
</dbReference>
<dbReference type="Pfam" id="PF00076">
    <property type="entry name" value="RRM_1"/>
    <property type="match status" value="1"/>
</dbReference>
<name>A0AAV8AIR6_9EUKA</name>
<evidence type="ECO:0000313" key="10">
    <source>
        <dbReference type="EMBL" id="KAJ6237122.1"/>
    </source>
</evidence>
<dbReference type="GO" id="GO:0005737">
    <property type="term" value="C:cytoplasm"/>
    <property type="evidence" value="ECO:0007669"/>
    <property type="project" value="TreeGrafter"/>
</dbReference>
<dbReference type="PANTHER" id="PTHR23003">
    <property type="entry name" value="RNA RECOGNITION MOTIF RRM DOMAIN CONTAINING PROTEIN"/>
    <property type="match status" value="1"/>
</dbReference>
<evidence type="ECO:0000256" key="2">
    <source>
        <dbReference type="ARBA" id="ARBA00022664"/>
    </source>
</evidence>
<dbReference type="InterPro" id="IPR034150">
    <property type="entry name" value="SF3B6_RRM"/>
</dbReference>
<dbReference type="EMBL" id="JAOAOG010000239">
    <property type="protein sequence ID" value="KAJ6237122.1"/>
    <property type="molecule type" value="Genomic_DNA"/>
</dbReference>
<dbReference type="EMBL" id="JANTQA010000008">
    <property type="protein sequence ID" value="KAJ3452835.1"/>
    <property type="molecule type" value="Genomic_DNA"/>
</dbReference>
<dbReference type="Gene3D" id="3.30.70.330">
    <property type="match status" value="1"/>
</dbReference>
<dbReference type="InterPro" id="IPR050374">
    <property type="entry name" value="RRT5_SRSF_SR"/>
</dbReference>
<keyword evidence="3 6" id="KW-0694">RNA-binding</keyword>
<evidence type="ECO:0000256" key="3">
    <source>
        <dbReference type="ARBA" id="ARBA00022884"/>
    </source>
</evidence>
<feature type="domain" description="RRM" evidence="7">
    <location>
        <begin position="15"/>
        <end position="90"/>
    </location>
</feature>